<dbReference type="Pfam" id="PF22725">
    <property type="entry name" value="GFO_IDH_MocA_C3"/>
    <property type="match status" value="1"/>
</dbReference>
<dbReference type="InterPro" id="IPR055170">
    <property type="entry name" value="GFO_IDH_MocA-like_dom"/>
</dbReference>
<dbReference type="PANTHER" id="PTHR43249">
    <property type="entry name" value="UDP-N-ACETYL-2-AMINO-2-DEOXY-D-GLUCURONATE OXIDASE"/>
    <property type="match status" value="1"/>
</dbReference>
<keyword evidence="4" id="KW-1185">Reference proteome</keyword>
<dbReference type="PANTHER" id="PTHR43249:SF1">
    <property type="entry name" value="D-GLUCOSIDE 3-DEHYDROGENASE"/>
    <property type="match status" value="1"/>
</dbReference>
<feature type="domain" description="Gfo/Idh/MocA-like oxidoreductase N-terminal" evidence="1">
    <location>
        <begin position="7"/>
        <end position="121"/>
    </location>
</feature>
<proteinExistence type="predicted"/>
<dbReference type="InterPro" id="IPR036291">
    <property type="entry name" value="NAD(P)-bd_dom_sf"/>
</dbReference>
<gene>
    <name evidence="3" type="ORF">SAMN05216298_1953</name>
</gene>
<accession>A0A1G9FQ90</accession>
<name>A0A1G9FQ90_9ACTN</name>
<reference evidence="4" key="1">
    <citation type="submission" date="2016-10" db="EMBL/GenBank/DDBJ databases">
        <authorList>
            <person name="Varghese N."/>
            <person name="Submissions S."/>
        </authorList>
    </citation>
    <scope>NUCLEOTIDE SEQUENCE [LARGE SCALE GENOMIC DNA]</scope>
    <source>
        <strain evidence="4">CGMCC 4.3147</strain>
    </source>
</reference>
<dbReference type="InterPro" id="IPR000683">
    <property type="entry name" value="Gfo/Idh/MocA-like_OxRdtase_N"/>
</dbReference>
<evidence type="ECO:0000313" key="3">
    <source>
        <dbReference type="EMBL" id="SDK90505.1"/>
    </source>
</evidence>
<dbReference type="SUPFAM" id="SSF51735">
    <property type="entry name" value="NAD(P)-binding Rossmann-fold domains"/>
    <property type="match status" value="1"/>
</dbReference>
<dbReference type="SUPFAM" id="SSF55347">
    <property type="entry name" value="Glyceraldehyde-3-phosphate dehydrogenase-like, C-terminal domain"/>
    <property type="match status" value="1"/>
</dbReference>
<dbReference type="EMBL" id="FNGF01000002">
    <property type="protein sequence ID" value="SDK90505.1"/>
    <property type="molecule type" value="Genomic_DNA"/>
</dbReference>
<dbReference type="AlphaFoldDB" id="A0A1G9FQ90"/>
<feature type="domain" description="GFO/IDH/MocA-like oxidoreductase" evidence="2">
    <location>
        <begin position="136"/>
        <end position="255"/>
    </location>
</feature>
<evidence type="ECO:0000259" key="1">
    <source>
        <dbReference type="Pfam" id="PF01408"/>
    </source>
</evidence>
<protein>
    <submittedName>
        <fullName evidence="3">Predicted dehydrogenase</fullName>
    </submittedName>
</protein>
<organism evidence="3 4">
    <name type="scientific">Glycomyces sambucus</name>
    <dbReference type="NCBI Taxonomy" id="380244"/>
    <lineage>
        <taxon>Bacteria</taxon>
        <taxon>Bacillati</taxon>
        <taxon>Actinomycetota</taxon>
        <taxon>Actinomycetes</taxon>
        <taxon>Glycomycetales</taxon>
        <taxon>Glycomycetaceae</taxon>
        <taxon>Glycomyces</taxon>
    </lineage>
</organism>
<dbReference type="RefSeq" id="WP_091046815.1">
    <property type="nucleotide sequence ID" value="NZ_FNGF01000002.1"/>
</dbReference>
<dbReference type="Proteomes" id="UP000198662">
    <property type="component" value="Unassembled WGS sequence"/>
</dbReference>
<sequence>MQHPKHRAAVVGTGGIAHRHAQSLAALGDRAELVAVAELDPDRAAAFAAQYGVPAVYGTAEALLAAEELDLVHLCTPPKTHAPLAIAAMRAGVPVLVEKPTALSLAEMDELAAVQEATGTPVLTVFQHRYGAAAVRLRRLLEAGVLGRPLVAVCETLWYRDDDYFAVPWRGTWDAEGGGPTMGHGIHQYDLLLSVLGPWTEVRAAAGRLSRPTDTEDVSMALARFANGALATVVNSVVSPREVSRLRFDFEHATVEVEHLYGYTDADWRFTPAPGHERLADMWIPDDAAPASGHVLQIRSILDALDSASEGDATEPGVSLAEARRTLEFAAATYASAFRGRPVAAGEITGDDPFARGMDGGAVPWAPTRKAVTA</sequence>
<dbReference type="STRING" id="380244.SAMN05216298_1953"/>
<dbReference type="Gene3D" id="3.30.360.10">
    <property type="entry name" value="Dihydrodipicolinate Reductase, domain 2"/>
    <property type="match status" value="1"/>
</dbReference>
<dbReference type="GO" id="GO:0000166">
    <property type="term" value="F:nucleotide binding"/>
    <property type="evidence" value="ECO:0007669"/>
    <property type="project" value="InterPro"/>
</dbReference>
<evidence type="ECO:0000313" key="4">
    <source>
        <dbReference type="Proteomes" id="UP000198662"/>
    </source>
</evidence>
<dbReference type="Pfam" id="PF01408">
    <property type="entry name" value="GFO_IDH_MocA"/>
    <property type="match status" value="1"/>
</dbReference>
<dbReference type="InterPro" id="IPR052515">
    <property type="entry name" value="Gfo/Idh/MocA_Oxidoreductase"/>
</dbReference>
<dbReference type="Gene3D" id="3.40.50.720">
    <property type="entry name" value="NAD(P)-binding Rossmann-like Domain"/>
    <property type="match status" value="1"/>
</dbReference>
<dbReference type="OrthoDB" id="9815825at2"/>
<evidence type="ECO:0000259" key="2">
    <source>
        <dbReference type="Pfam" id="PF22725"/>
    </source>
</evidence>